<protein>
    <submittedName>
        <fullName evidence="1">DUF2184 domain-containing protein</fullName>
    </submittedName>
</protein>
<organism evidence="1">
    <name type="scientific">Salmonella diarizonae</name>
    <dbReference type="NCBI Taxonomy" id="59204"/>
    <lineage>
        <taxon>Bacteria</taxon>
        <taxon>Pseudomonadati</taxon>
        <taxon>Pseudomonadota</taxon>
        <taxon>Gammaproteobacteria</taxon>
        <taxon>Enterobacterales</taxon>
        <taxon>Enterobacteriaceae</taxon>
        <taxon>Salmonella</taxon>
    </lineage>
</organism>
<proteinExistence type="predicted"/>
<name>A0A5Y3VAA3_SALDZ</name>
<reference evidence="1" key="1">
    <citation type="submission" date="2019-07" db="EMBL/GenBank/DDBJ databases">
        <authorList>
            <person name="Ashton P.M."/>
            <person name="Dallman T."/>
            <person name="Nair S."/>
            <person name="De Pinna E."/>
            <person name="Peters T."/>
            <person name="Grant K."/>
        </authorList>
    </citation>
    <scope>NUCLEOTIDE SEQUENCE</scope>
    <source>
        <strain evidence="1">481463</strain>
    </source>
</reference>
<accession>A0A5Y3VAA3</accession>
<gene>
    <name evidence="1" type="ORF">FNI27_02300</name>
</gene>
<dbReference type="EMBL" id="AAIXUH010000001">
    <property type="protein sequence ID" value="ECJ2911845.1"/>
    <property type="molecule type" value="Genomic_DNA"/>
</dbReference>
<dbReference type="AlphaFoldDB" id="A0A5Y3VAA3"/>
<evidence type="ECO:0000313" key="1">
    <source>
        <dbReference type="EMBL" id="ECJ2911845.1"/>
    </source>
</evidence>
<comment type="caution">
    <text evidence="1">The sequence shown here is derived from an EMBL/GenBank/DDBJ whole genome shotgun (WGS) entry which is preliminary data.</text>
</comment>
<sequence>MNKFKQHYATVSRDYGIILPGAQAYLPPEYAADYGLAMDAQPALVTAANSGIPAYFTNYVEPELIRVLVTPMKASQILGETKKGDWTTLSAQFPIAESAGEVSSYGDYSNNGIVTSNVNWVPRQSYHFQTFTRWGERELDMYGAARIGWAAELNVASALTLNKFQNKSYFYGIAGLANYGLLNDPSLSAPITPDTVDGKLKWDDKDGQGVYDDVVKLFKQLVKQTNGHIERTDKMKLCMSPLAEVNLTKTNQYKVNVSDLLAKNFPAMTIETAVEYTSDAGELVQLIAERLGEQDTGYCSFTEKMRAHAVVTESSAWKQKNLPVPGGRLFASRWRMHKCWGCESWLKW</sequence>